<organism evidence="20 21">
    <name type="scientific">Edaphobacter modestus</name>
    <dbReference type="NCBI Taxonomy" id="388466"/>
    <lineage>
        <taxon>Bacteria</taxon>
        <taxon>Pseudomonadati</taxon>
        <taxon>Acidobacteriota</taxon>
        <taxon>Terriglobia</taxon>
        <taxon>Terriglobales</taxon>
        <taxon>Acidobacteriaceae</taxon>
        <taxon>Edaphobacter</taxon>
    </lineage>
</organism>
<evidence type="ECO:0000313" key="20">
    <source>
        <dbReference type="EMBL" id="RZU38805.1"/>
    </source>
</evidence>
<dbReference type="EC" id="7.1.1.9" evidence="17"/>
<dbReference type="RefSeq" id="WP_130417101.1">
    <property type="nucleotide sequence ID" value="NZ_SHKW01000001.1"/>
</dbReference>
<protein>
    <recommendedName>
        <fullName evidence="17">Cytochrome c oxidase subunit 1</fullName>
        <ecNumber evidence="17">7.1.1.9</ecNumber>
    </recommendedName>
</protein>
<dbReference type="GO" id="GO:0004129">
    <property type="term" value="F:cytochrome-c oxidase activity"/>
    <property type="evidence" value="ECO:0007669"/>
    <property type="project" value="UniProtKB-EC"/>
</dbReference>
<proteinExistence type="inferred from homology"/>
<dbReference type="GO" id="GO:0015990">
    <property type="term" value="P:electron transport coupled proton transport"/>
    <property type="evidence" value="ECO:0007669"/>
    <property type="project" value="InterPro"/>
</dbReference>
<dbReference type="GO" id="GO:0006119">
    <property type="term" value="P:oxidative phosphorylation"/>
    <property type="evidence" value="ECO:0007669"/>
    <property type="project" value="UniProtKB-UniPathway"/>
</dbReference>
<sequence>MSDYALPVSQVIDPSTSASERSTFLEKLHGWVVTVDHKRLGILYILYSTFFLLVAGAEALMIRIQLAYPQNHVLSAQVYNRFFTMHGTTMVFLVGMPFLFGFANYIVPLQIGARDMAFPRLNAFSFWLTAFGGSLLYYSFLGGAGLYGVGNAPDVGWFAYAPLTLRAFSPGHATDYWALALIVSGFGTLGTAINIIATIISMRCKGMTLMRMPLFTWLLLIVSMLTLVTITPLTAAQFMLLIDRYLGGHFFDTQAGGSSLIWIHFFWIFGHPEVYVLVLPAFAIANEVIPVFCRKAIFGYPAMVAASVAIMFVSLSVWAHHMFTVGMTSVSNAFFTLSTMLVGVPTGIKIFNWIATLWGGRIRFTTPMLFCIGFLFQFLIAGLTGIMLSVSPWDWQLHNSYFVIAHFHYVLVGAIVFCIFAGIYYWYPKATGRLMGETLGKWHFWLFVIGFHITFDTMHFLGLMGMPRSIYTYQPDRGWNFLNLVVSIGGLIQGIAVLIFAYNFIVSYWRGEVAGDDPWDAWTLEWTTSSPPPVYNFEEEPEVHSRRPLWDLKHPDDPDWEYES</sequence>
<evidence type="ECO:0000256" key="11">
    <source>
        <dbReference type="ARBA" id="ARBA00022989"/>
    </source>
</evidence>
<feature type="transmembrane region" description="Helical" evidence="17">
    <location>
        <begin position="333"/>
        <end position="355"/>
    </location>
</feature>
<dbReference type="AlphaFoldDB" id="A0A4Q7YQ05"/>
<keyword evidence="13 17" id="KW-0186">Copper</keyword>
<evidence type="ECO:0000256" key="12">
    <source>
        <dbReference type="ARBA" id="ARBA00023004"/>
    </source>
</evidence>
<feature type="transmembrane region" description="Helical" evidence="17">
    <location>
        <begin position="481"/>
        <end position="502"/>
    </location>
</feature>
<evidence type="ECO:0000259" key="19">
    <source>
        <dbReference type="PROSITE" id="PS50855"/>
    </source>
</evidence>
<keyword evidence="10 16" id="KW-0249">Electron transport</keyword>
<keyword evidence="6 16" id="KW-0679">Respiratory chain</keyword>
<feature type="transmembrane region" description="Helical" evidence="17">
    <location>
        <begin position="367"/>
        <end position="387"/>
    </location>
</feature>
<evidence type="ECO:0000256" key="14">
    <source>
        <dbReference type="ARBA" id="ARBA00023136"/>
    </source>
</evidence>
<dbReference type="OrthoDB" id="9759913at2"/>
<comment type="pathway">
    <text evidence="2 17">Energy metabolism; oxidative phosphorylation.</text>
</comment>
<dbReference type="PANTHER" id="PTHR10422:SF18">
    <property type="entry name" value="CYTOCHROME C OXIDASE SUBUNIT 1"/>
    <property type="match status" value="1"/>
</dbReference>
<evidence type="ECO:0000256" key="13">
    <source>
        <dbReference type="ARBA" id="ARBA00023008"/>
    </source>
</evidence>
<keyword evidence="5 16" id="KW-0349">Heme</keyword>
<feature type="transmembrane region" description="Helical" evidence="17">
    <location>
        <begin position="297"/>
        <end position="321"/>
    </location>
</feature>
<keyword evidence="21" id="KW-1185">Reference proteome</keyword>
<evidence type="ECO:0000256" key="2">
    <source>
        <dbReference type="ARBA" id="ARBA00004673"/>
    </source>
</evidence>
<evidence type="ECO:0000256" key="6">
    <source>
        <dbReference type="ARBA" id="ARBA00022660"/>
    </source>
</evidence>
<keyword evidence="4 17" id="KW-1003">Cell membrane</keyword>
<keyword evidence="11 17" id="KW-1133">Transmembrane helix</keyword>
<evidence type="ECO:0000256" key="7">
    <source>
        <dbReference type="ARBA" id="ARBA00022692"/>
    </source>
</evidence>
<dbReference type="UniPathway" id="UPA00705"/>
<evidence type="ECO:0000313" key="21">
    <source>
        <dbReference type="Proteomes" id="UP000292958"/>
    </source>
</evidence>
<dbReference type="FunFam" id="1.20.210.10:FF:000006">
    <property type="entry name" value="Cytochrome c oxidase subunit 1"/>
    <property type="match status" value="1"/>
</dbReference>
<feature type="transmembrane region" description="Helical" evidence="17">
    <location>
        <begin position="260"/>
        <end position="285"/>
    </location>
</feature>
<reference evidence="20 21" key="1">
    <citation type="submission" date="2019-02" db="EMBL/GenBank/DDBJ databases">
        <title>Genomic Encyclopedia of Archaeal and Bacterial Type Strains, Phase II (KMG-II): from individual species to whole genera.</title>
        <authorList>
            <person name="Goeker M."/>
        </authorList>
    </citation>
    <scope>NUCLEOTIDE SEQUENCE [LARGE SCALE GENOMIC DNA]</scope>
    <source>
        <strain evidence="20 21">DSM 18101</strain>
    </source>
</reference>
<keyword evidence="7 16" id="KW-0812">Transmembrane</keyword>
<dbReference type="PANTHER" id="PTHR10422">
    <property type="entry name" value="CYTOCHROME C OXIDASE SUBUNIT 1"/>
    <property type="match status" value="1"/>
</dbReference>
<dbReference type="Pfam" id="PF00115">
    <property type="entry name" value="COX1"/>
    <property type="match status" value="1"/>
</dbReference>
<dbReference type="InterPro" id="IPR000883">
    <property type="entry name" value="Cyt_C_Oxase_1"/>
</dbReference>
<dbReference type="EMBL" id="SHKW01000001">
    <property type="protein sequence ID" value="RZU38805.1"/>
    <property type="molecule type" value="Genomic_DNA"/>
</dbReference>
<dbReference type="PROSITE" id="PS50855">
    <property type="entry name" value="COX1"/>
    <property type="match status" value="1"/>
</dbReference>
<dbReference type="GO" id="GO:0020037">
    <property type="term" value="F:heme binding"/>
    <property type="evidence" value="ECO:0007669"/>
    <property type="project" value="InterPro"/>
</dbReference>
<dbReference type="GO" id="GO:0022904">
    <property type="term" value="P:respiratory electron transport chain"/>
    <property type="evidence" value="ECO:0007669"/>
    <property type="project" value="TreeGrafter"/>
</dbReference>
<feature type="transmembrane region" description="Helical" evidence="17">
    <location>
        <begin position="121"/>
        <end position="140"/>
    </location>
</feature>
<dbReference type="PROSITE" id="PS00077">
    <property type="entry name" value="COX1_CUB"/>
    <property type="match status" value="1"/>
</dbReference>
<keyword evidence="14 17" id="KW-0472">Membrane</keyword>
<feature type="transmembrane region" description="Helical" evidence="17">
    <location>
        <begin position="214"/>
        <end position="240"/>
    </location>
</feature>
<evidence type="ECO:0000256" key="9">
    <source>
        <dbReference type="ARBA" id="ARBA00022967"/>
    </source>
</evidence>
<comment type="function">
    <text evidence="17">Cytochrome c oxidase is the component of the respiratory chain that catalyzes the reduction of oxygen to water. Subunits 1-3 form the functional core of the enzyme complex. CO I is the catalytic subunit of the enzyme. Electrons originating in cytochrome c are transferred via the copper A center of subunit 2 and heme A of subunit 1 to the bimetallic center formed by heme A3 and copper B.</text>
</comment>
<dbReference type="SUPFAM" id="SSF81442">
    <property type="entry name" value="Cytochrome c oxidase subunit I-like"/>
    <property type="match status" value="1"/>
</dbReference>
<keyword evidence="3 16" id="KW-0813">Transport</keyword>
<evidence type="ECO:0000256" key="1">
    <source>
        <dbReference type="ARBA" id="ARBA00004651"/>
    </source>
</evidence>
<evidence type="ECO:0000256" key="4">
    <source>
        <dbReference type="ARBA" id="ARBA00022475"/>
    </source>
</evidence>
<evidence type="ECO:0000256" key="3">
    <source>
        <dbReference type="ARBA" id="ARBA00022448"/>
    </source>
</evidence>
<comment type="similarity">
    <text evidence="16">Belongs to the heme-copper respiratory oxidase family.</text>
</comment>
<evidence type="ECO:0000256" key="5">
    <source>
        <dbReference type="ARBA" id="ARBA00022617"/>
    </source>
</evidence>
<dbReference type="Gene3D" id="1.20.210.10">
    <property type="entry name" value="Cytochrome c oxidase-like, subunit I domain"/>
    <property type="match status" value="1"/>
</dbReference>
<evidence type="ECO:0000256" key="18">
    <source>
        <dbReference type="SAM" id="MobiDB-lite"/>
    </source>
</evidence>
<evidence type="ECO:0000256" key="8">
    <source>
        <dbReference type="ARBA" id="ARBA00022723"/>
    </source>
</evidence>
<evidence type="ECO:0000256" key="17">
    <source>
        <dbReference type="RuleBase" id="RU363061"/>
    </source>
</evidence>
<evidence type="ECO:0000256" key="15">
    <source>
        <dbReference type="ARBA" id="ARBA00047816"/>
    </source>
</evidence>
<keyword evidence="12 17" id="KW-0408">Iron</keyword>
<dbReference type="GO" id="GO:0005886">
    <property type="term" value="C:plasma membrane"/>
    <property type="evidence" value="ECO:0007669"/>
    <property type="project" value="UniProtKB-SubCell"/>
</dbReference>
<keyword evidence="8 17" id="KW-0479">Metal-binding</keyword>
<feature type="transmembrane region" description="Helical" evidence="17">
    <location>
        <begin position="176"/>
        <end position="202"/>
    </location>
</feature>
<feature type="domain" description="Cytochrome oxidase subunit I profile" evidence="19">
    <location>
        <begin position="25"/>
        <end position="544"/>
    </location>
</feature>
<keyword evidence="9" id="KW-1278">Translocase</keyword>
<dbReference type="Proteomes" id="UP000292958">
    <property type="component" value="Unassembled WGS sequence"/>
</dbReference>
<feature type="transmembrane region" description="Helical" evidence="17">
    <location>
        <begin position="439"/>
        <end position="461"/>
    </location>
</feature>
<dbReference type="InterPro" id="IPR014241">
    <property type="entry name" value="Cyt_c_oxidase_su1_bac"/>
</dbReference>
<feature type="transmembrane region" description="Helical" evidence="17">
    <location>
        <begin position="88"/>
        <end position="109"/>
    </location>
</feature>
<gene>
    <name evidence="20" type="ORF">BDD14_0083</name>
</gene>
<feature type="transmembrane region" description="Helical" evidence="17">
    <location>
        <begin position="44"/>
        <end position="68"/>
    </location>
</feature>
<accession>A0A4Q7YQ05</accession>
<dbReference type="PRINTS" id="PR01165">
    <property type="entry name" value="CYCOXIDASEI"/>
</dbReference>
<evidence type="ECO:0000256" key="16">
    <source>
        <dbReference type="RuleBase" id="RU000370"/>
    </source>
</evidence>
<comment type="caution">
    <text evidence="20">The sequence shown here is derived from an EMBL/GenBank/DDBJ whole genome shotgun (WGS) entry which is preliminary data.</text>
</comment>
<dbReference type="InterPro" id="IPR023616">
    <property type="entry name" value="Cyt_c_oxase-like_su1_dom"/>
</dbReference>
<name>A0A4Q7YQ05_9BACT</name>
<evidence type="ECO:0000256" key="10">
    <source>
        <dbReference type="ARBA" id="ARBA00022982"/>
    </source>
</evidence>
<dbReference type="GO" id="GO:0046872">
    <property type="term" value="F:metal ion binding"/>
    <property type="evidence" value="ECO:0007669"/>
    <property type="project" value="UniProtKB-KW"/>
</dbReference>
<feature type="transmembrane region" description="Helical" evidence="17">
    <location>
        <begin position="407"/>
        <end position="427"/>
    </location>
</feature>
<dbReference type="NCBIfam" id="TIGR02891">
    <property type="entry name" value="CtaD_CoxA"/>
    <property type="match status" value="1"/>
</dbReference>
<comment type="catalytic activity">
    <reaction evidence="15 17">
        <text>4 Fe(II)-[cytochrome c] + O2 + 8 H(+)(in) = 4 Fe(III)-[cytochrome c] + 2 H2O + 4 H(+)(out)</text>
        <dbReference type="Rhea" id="RHEA:11436"/>
        <dbReference type="Rhea" id="RHEA-COMP:10350"/>
        <dbReference type="Rhea" id="RHEA-COMP:14399"/>
        <dbReference type="ChEBI" id="CHEBI:15377"/>
        <dbReference type="ChEBI" id="CHEBI:15378"/>
        <dbReference type="ChEBI" id="CHEBI:15379"/>
        <dbReference type="ChEBI" id="CHEBI:29033"/>
        <dbReference type="ChEBI" id="CHEBI:29034"/>
        <dbReference type="EC" id="7.1.1.9"/>
    </reaction>
</comment>
<dbReference type="InterPro" id="IPR023615">
    <property type="entry name" value="Cyt_c_Oxase_su1_BS"/>
</dbReference>
<feature type="compositionally biased region" description="Basic and acidic residues" evidence="18">
    <location>
        <begin position="542"/>
        <end position="557"/>
    </location>
</feature>
<dbReference type="InterPro" id="IPR036927">
    <property type="entry name" value="Cyt_c_oxase-like_su1_sf"/>
</dbReference>
<comment type="subcellular location">
    <subcellularLocation>
        <location evidence="1 17">Cell membrane</location>
        <topology evidence="1 17">Multi-pass membrane protein</topology>
    </subcellularLocation>
</comment>
<feature type="region of interest" description="Disordered" evidence="18">
    <location>
        <begin position="530"/>
        <end position="564"/>
    </location>
</feature>